<dbReference type="AlphaFoldDB" id="A0AAN6PJ89"/>
<evidence type="ECO:0000256" key="6">
    <source>
        <dbReference type="ARBA" id="ARBA00022753"/>
    </source>
</evidence>
<evidence type="ECO:0000256" key="2">
    <source>
        <dbReference type="ARBA" id="ARBA00004177"/>
    </source>
</evidence>
<dbReference type="PANTHER" id="PTHR37787:SF1">
    <property type="entry name" value="BIOGENESIS OF LYSOSOME-RELATED ORGANELLES COMPLEX 1 SUBUNIT KXD1"/>
    <property type="match status" value="1"/>
</dbReference>
<proteinExistence type="inferred from homology"/>
<dbReference type="InterPro" id="IPR051390">
    <property type="entry name" value="BLOC-1_subunit_KXD1"/>
</dbReference>
<feature type="domain" description="KxDL" evidence="9">
    <location>
        <begin position="122"/>
        <end position="207"/>
    </location>
</feature>
<dbReference type="GO" id="GO:0032880">
    <property type="term" value="P:regulation of protein localization"/>
    <property type="evidence" value="ECO:0007669"/>
    <property type="project" value="TreeGrafter"/>
</dbReference>
<evidence type="ECO:0000259" key="9">
    <source>
        <dbReference type="Pfam" id="PF10241"/>
    </source>
</evidence>
<comment type="subcellular location">
    <subcellularLocation>
        <location evidence="2">Endosome</location>
    </subcellularLocation>
</comment>
<comment type="function">
    <text evidence="1">Component of the biogenesis of lysosome-related organelles complex-1 (BLOC-1) involved in endosomal cargo sorting.</text>
</comment>
<evidence type="ECO:0000256" key="4">
    <source>
        <dbReference type="ARBA" id="ARBA00016207"/>
    </source>
</evidence>
<keyword evidence="11" id="KW-1185">Reference proteome</keyword>
<comment type="caution">
    <text evidence="10">The sequence shown here is derived from an EMBL/GenBank/DDBJ whole genome shotgun (WGS) entry which is preliminary data.</text>
</comment>
<evidence type="ECO:0000256" key="3">
    <source>
        <dbReference type="ARBA" id="ARBA00005913"/>
    </source>
</evidence>
<feature type="region of interest" description="Disordered" evidence="8">
    <location>
        <begin position="193"/>
        <end position="220"/>
    </location>
</feature>
<evidence type="ECO:0000256" key="7">
    <source>
        <dbReference type="ARBA" id="ARBA00029808"/>
    </source>
</evidence>
<protein>
    <recommendedName>
        <fullName evidence="4">Biogenesis of lysosome-related organelles complex 1 subunit KXD1</fullName>
    </recommendedName>
    <alternativeName>
        <fullName evidence="7">KxDL homolog</fullName>
    </alternativeName>
</protein>
<comment type="similarity">
    <text evidence="3">Belongs to the KXD1 family.</text>
</comment>
<organism evidence="10 11">
    <name type="scientific">Parachaetomium inaequale</name>
    <dbReference type="NCBI Taxonomy" id="2588326"/>
    <lineage>
        <taxon>Eukaryota</taxon>
        <taxon>Fungi</taxon>
        <taxon>Dikarya</taxon>
        <taxon>Ascomycota</taxon>
        <taxon>Pezizomycotina</taxon>
        <taxon>Sordariomycetes</taxon>
        <taxon>Sordariomycetidae</taxon>
        <taxon>Sordariales</taxon>
        <taxon>Chaetomiaceae</taxon>
        <taxon>Parachaetomium</taxon>
    </lineage>
</organism>
<evidence type="ECO:0000256" key="5">
    <source>
        <dbReference type="ARBA" id="ARBA00022448"/>
    </source>
</evidence>
<evidence type="ECO:0000313" key="10">
    <source>
        <dbReference type="EMBL" id="KAK4042009.1"/>
    </source>
</evidence>
<dbReference type="GO" id="GO:0005768">
    <property type="term" value="C:endosome"/>
    <property type="evidence" value="ECO:0007669"/>
    <property type="project" value="UniProtKB-SubCell"/>
</dbReference>
<keyword evidence="6" id="KW-0967">Endosome</keyword>
<gene>
    <name evidence="10" type="ORF">C8A01DRAFT_33893</name>
</gene>
<sequence length="220" mass="23672">MSSAYSPQHYYTAATGALPIPPSSKAPHHHQGYPNYYYPSGGESTYSVSPPEGVEILEDEDVSSASGYANSYSVPPTTASGSSYYHAAGSSHGVGVGVGGGCDYDSAGSAGGIDLNEYMQERFAATFDPLALDKCTVKQAQTSGHLNAKHRELLELQAKAQARLAKTRARFAQGLEDAREVRNDLEWTQKKVASLKTKASKKHSKEYAKARARYPSPDLY</sequence>
<reference evidence="11" key="1">
    <citation type="journal article" date="2023" name="Mol. Phylogenet. Evol.">
        <title>Genome-scale phylogeny and comparative genomics of the fungal order Sordariales.</title>
        <authorList>
            <person name="Hensen N."/>
            <person name="Bonometti L."/>
            <person name="Westerberg I."/>
            <person name="Brannstrom I.O."/>
            <person name="Guillou S."/>
            <person name="Cros-Aarteil S."/>
            <person name="Calhoun S."/>
            <person name="Haridas S."/>
            <person name="Kuo A."/>
            <person name="Mondo S."/>
            <person name="Pangilinan J."/>
            <person name="Riley R."/>
            <person name="LaButti K."/>
            <person name="Andreopoulos B."/>
            <person name="Lipzen A."/>
            <person name="Chen C."/>
            <person name="Yan M."/>
            <person name="Daum C."/>
            <person name="Ng V."/>
            <person name="Clum A."/>
            <person name="Steindorff A."/>
            <person name="Ohm R.A."/>
            <person name="Martin F."/>
            <person name="Silar P."/>
            <person name="Natvig D.O."/>
            <person name="Lalanne C."/>
            <person name="Gautier V."/>
            <person name="Ament-Velasquez S.L."/>
            <person name="Kruys A."/>
            <person name="Hutchinson M.I."/>
            <person name="Powell A.J."/>
            <person name="Barry K."/>
            <person name="Miller A.N."/>
            <person name="Grigoriev I.V."/>
            <person name="Debuchy R."/>
            <person name="Gladieux P."/>
            <person name="Hiltunen Thoren M."/>
            <person name="Johannesson H."/>
        </authorList>
    </citation>
    <scope>NUCLEOTIDE SEQUENCE [LARGE SCALE GENOMIC DNA]</scope>
    <source>
        <strain evidence="11">CBS 284.82</strain>
    </source>
</reference>
<dbReference type="GO" id="GO:0007032">
    <property type="term" value="P:endosome organization"/>
    <property type="evidence" value="ECO:0007669"/>
    <property type="project" value="TreeGrafter"/>
</dbReference>
<dbReference type="Proteomes" id="UP001303115">
    <property type="component" value="Unassembled WGS sequence"/>
</dbReference>
<dbReference type="EMBL" id="MU854347">
    <property type="protein sequence ID" value="KAK4042009.1"/>
    <property type="molecule type" value="Genomic_DNA"/>
</dbReference>
<dbReference type="Pfam" id="PF10241">
    <property type="entry name" value="KxDL"/>
    <property type="match status" value="1"/>
</dbReference>
<name>A0AAN6PJ89_9PEZI</name>
<evidence type="ECO:0000256" key="1">
    <source>
        <dbReference type="ARBA" id="ARBA00002069"/>
    </source>
</evidence>
<dbReference type="PANTHER" id="PTHR37787">
    <property type="entry name" value="BIOGENESIS OF LYSOSOME-RELATED ORGANELLES COMPLEX 1 SUBUNIT KXD1"/>
    <property type="match status" value="1"/>
</dbReference>
<evidence type="ECO:0000313" key="11">
    <source>
        <dbReference type="Proteomes" id="UP001303115"/>
    </source>
</evidence>
<accession>A0AAN6PJ89</accession>
<dbReference type="InterPro" id="IPR019371">
    <property type="entry name" value="KxDL_dom"/>
</dbReference>
<keyword evidence="5" id="KW-0813">Transport</keyword>
<evidence type="ECO:0000256" key="8">
    <source>
        <dbReference type="SAM" id="MobiDB-lite"/>
    </source>
</evidence>
<dbReference type="GO" id="GO:0031083">
    <property type="term" value="C:BLOC-1 complex"/>
    <property type="evidence" value="ECO:0007669"/>
    <property type="project" value="TreeGrafter"/>
</dbReference>